<evidence type="ECO:0000313" key="2">
    <source>
        <dbReference type="EMBL" id="MBT1705563.1"/>
    </source>
</evidence>
<accession>A0ABS5VWX5</accession>
<proteinExistence type="predicted"/>
<organism evidence="2 3">
    <name type="scientific">Chryseosolibacter indicus</name>
    <dbReference type="NCBI Taxonomy" id="2782351"/>
    <lineage>
        <taxon>Bacteria</taxon>
        <taxon>Pseudomonadati</taxon>
        <taxon>Bacteroidota</taxon>
        <taxon>Cytophagia</taxon>
        <taxon>Cytophagales</taxon>
        <taxon>Chryseotaleaceae</taxon>
        <taxon>Chryseosolibacter</taxon>
    </lineage>
</organism>
<evidence type="ECO:0000256" key="1">
    <source>
        <dbReference type="SAM" id="SignalP"/>
    </source>
</evidence>
<dbReference type="EMBL" id="JAHESD010000059">
    <property type="protein sequence ID" value="MBT1705563.1"/>
    <property type="molecule type" value="Genomic_DNA"/>
</dbReference>
<name>A0ABS5VWX5_9BACT</name>
<gene>
    <name evidence="2" type="ORF">KK060_19895</name>
</gene>
<sequence length="102" mass="11512">MKTLLKIVVLCVLTVLLTLAAKAKGKDPESGDKSKNSLYVLKTDKRFIGAQVEIIQPNGDVISKQILQKRKMIIAFDEARLGAYIIRVSKDGKTREYKYEKK</sequence>
<evidence type="ECO:0008006" key="4">
    <source>
        <dbReference type="Google" id="ProtNLM"/>
    </source>
</evidence>
<protein>
    <recommendedName>
        <fullName evidence="4">Secretion protein</fullName>
    </recommendedName>
</protein>
<feature type="chain" id="PRO_5046544267" description="Secretion protein" evidence="1">
    <location>
        <begin position="24"/>
        <end position="102"/>
    </location>
</feature>
<comment type="caution">
    <text evidence="2">The sequence shown here is derived from an EMBL/GenBank/DDBJ whole genome shotgun (WGS) entry which is preliminary data.</text>
</comment>
<keyword evidence="3" id="KW-1185">Reference proteome</keyword>
<evidence type="ECO:0000313" key="3">
    <source>
        <dbReference type="Proteomes" id="UP000772618"/>
    </source>
</evidence>
<keyword evidence="1" id="KW-0732">Signal</keyword>
<reference evidence="2 3" key="1">
    <citation type="submission" date="2021-05" db="EMBL/GenBank/DDBJ databases">
        <title>A Polyphasic approach of four new species of the genus Ohtaekwangia: Ohtaekwangia histidinii sp. nov., Ohtaekwangia cretensis sp. nov., Ohtaekwangia indiensis sp. nov., Ohtaekwangia reichenbachii sp. nov. from diverse environment.</title>
        <authorList>
            <person name="Octaviana S."/>
        </authorList>
    </citation>
    <scope>NUCLEOTIDE SEQUENCE [LARGE SCALE GENOMIC DNA]</scope>
    <source>
        <strain evidence="2 3">PWU20</strain>
    </source>
</reference>
<dbReference type="Proteomes" id="UP000772618">
    <property type="component" value="Unassembled WGS sequence"/>
</dbReference>
<feature type="signal peptide" evidence="1">
    <location>
        <begin position="1"/>
        <end position="23"/>
    </location>
</feature>